<dbReference type="Proteomes" id="UP000515804">
    <property type="component" value="Chromosome"/>
</dbReference>
<reference evidence="3 4" key="1">
    <citation type="submission" date="2020-08" db="EMBL/GenBank/DDBJ databases">
        <title>Genome sequence of Thermomonas carbonis KCTC 42013T.</title>
        <authorList>
            <person name="Hyun D.-W."/>
            <person name="Bae J.-W."/>
        </authorList>
    </citation>
    <scope>NUCLEOTIDE SEQUENCE [LARGE SCALE GENOMIC DNA]</scope>
    <source>
        <strain evidence="3 4">KCTC 42013</strain>
    </source>
</reference>
<gene>
    <name evidence="3" type="ORF">H9L16_08360</name>
</gene>
<proteinExistence type="predicted"/>
<dbReference type="SUPFAM" id="SSF52540">
    <property type="entry name" value="P-loop containing nucleoside triphosphate hydrolases"/>
    <property type="match status" value="1"/>
</dbReference>
<dbReference type="EMBL" id="CP060719">
    <property type="protein sequence ID" value="QNN68761.1"/>
    <property type="molecule type" value="Genomic_DNA"/>
</dbReference>
<dbReference type="GO" id="GO:0005524">
    <property type="term" value="F:ATP binding"/>
    <property type="evidence" value="ECO:0007669"/>
    <property type="project" value="InterPro"/>
</dbReference>
<evidence type="ECO:0000313" key="3">
    <source>
        <dbReference type="EMBL" id="QNN68761.1"/>
    </source>
</evidence>
<dbReference type="GO" id="GO:0016887">
    <property type="term" value="F:ATP hydrolysis activity"/>
    <property type="evidence" value="ECO:0007669"/>
    <property type="project" value="InterPro"/>
</dbReference>
<feature type="domain" description="ATPase dynein-related AAA" evidence="2">
    <location>
        <begin position="296"/>
        <end position="477"/>
    </location>
</feature>
<keyword evidence="4" id="KW-1185">Reference proteome</keyword>
<dbReference type="PANTHER" id="PTHR37291:SF1">
    <property type="entry name" value="TYPE IV METHYL-DIRECTED RESTRICTION ENZYME ECOKMCRB SUBUNIT"/>
    <property type="match status" value="1"/>
</dbReference>
<dbReference type="Pfam" id="PF07728">
    <property type="entry name" value="AAA_5"/>
    <property type="match status" value="1"/>
</dbReference>
<dbReference type="InterPro" id="IPR011704">
    <property type="entry name" value="ATPase_dyneun-rel_AAA"/>
</dbReference>
<organism evidence="3 4">
    <name type="scientific">Thermomonas carbonis</name>
    <dbReference type="NCBI Taxonomy" id="1463158"/>
    <lineage>
        <taxon>Bacteria</taxon>
        <taxon>Pseudomonadati</taxon>
        <taxon>Pseudomonadota</taxon>
        <taxon>Gammaproteobacteria</taxon>
        <taxon>Lysobacterales</taxon>
        <taxon>Lysobacteraceae</taxon>
        <taxon>Thermomonas</taxon>
    </lineage>
</organism>
<dbReference type="InterPro" id="IPR027417">
    <property type="entry name" value="P-loop_NTPase"/>
</dbReference>
<feature type="compositionally biased region" description="Polar residues" evidence="1">
    <location>
        <begin position="608"/>
        <end position="620"/>
    </location>
</feature>
<dbReference type="InterPro" id="IPR052934">
    <property type="entry name" value="Methyl-DNA_Rec/Restrict_Enz"/>
</dbReference>
<feature type="region of interest" description="Disordered" evidence="1">
    <location>
        <begin position="599"/>
        <end position="620"/>
    </location>
</feature>
<dbReference type="Gene3D" id="3.40.50.300">
    <property type="entry name" value="P-loop containing nucleotide triphosphate hydrolases"/>
    <property type="match status" value="1"/>
</dbReference>
<sequence>MDAVTLTAAERLLLTRVLDLRLSLSRKSTPMLQPLSFYSSELKGTKQIAGTLDAVATTGKLADDKTSRDRYFNSLSNQGLVDGSSLSPKLTPLADFYLSAWNTDKSDTFWRGAGGNAVELNVIRALVDQMRSGNLVSDVFKLVWFNAQTFFDNVPPPALAEVLPYPMRLLALFRINSHGWEIARYFRLSADERAQFDEAFAKVRPSDQWTPSKQIETAAAQYKDAARTIQADVRFRISGFLNAFDQLRTDLGADLPRLDRQLVLRSSTSAGAGAKKLGSNGGVSLGTGSLPHPHQLIVTGCPGSGKSYYVDQLIQSTGCTVFRTQFHPESSFFDFVGAYKPQPVYEAVDPAHQLEEGDGKRFGRGRPIIDYRFVPGPLTSGLAHALANPNENVVVLIEEINRGNAAAIFGDTLQLLDRDETGASRYGVTASPDIRSYFAGIGQPLETIRLPGNLYLWATMNSADQGVFPLDTAFRRRWNYVYKGYTEPCLYPEELARIRYADQVYPWDVFRRALNDKLVELGIHEDKLIGPYFLTSDQLRNPESILEKLFLYLWDDVLRFRQDSLFTKKSFSLVGALWTNGAGSPLQLTLSSPIAEPVVAEPGEEPFDSQSPSAGQVAQA</sequence>
<dbReference type="RefSeq" id="WP_187551285.1">
    <property type="nucleotide sequence ID" value="NZ_BMZL01000002.1"/>
</dbReference>
<evidence type="ECO:0000313" key="4">
    <source>
        <dbReference type="Proteomes" id="UP000515804"/>
    </source>
</evidence>
<name>A0A7G9SLN6_9GAMM</name>
<accession>A0A7G9SLN6</accession>
<dbReference type="AlphaFoldDB" id="A0A7G9SLN6"/>
<evidence type="ECO:0000259" key="2">
    <source>
        <dbReference type="Pfam" id="PF07728"/>
    </source>
</evidence>
<evidence type="ECO:0000256" key="1">
    <source>
        <dbReference type="SAM" id="MobiDB-lite"/>
    </source>
</evidence>
<dbReference type="PANTHER" id="PTHR37291">
    <property type="entry name" value="5-METHYLCYTOSINE-SPECIFIC RESTRICTION ENZYME B"/>
    <property type="match status" value="1"/>
</dbReference>
<protein>
    <submittedName>
        <fullName evidence="3">AAA family ATPase</fullName>
    </submittedName>
</protein>
<dbReference type="KEGG" id="tcn:H9L16_08360"/>